<accession>A0A0K9FAT0</accession>
<dbReference type="GeneID" id="96597802"/>
<dbReference type="OrthoDB" id="2737476at2"/>
<dbReference type="EMBL" id="LFXJ01000005">
    <property type="protein sequence ID" value="KMY31719.1"/>
    <property type="molecule type" value="Genomic_DNA"/>
</dbReference>
<dbReference type="AlphaFoldDB" id="A0A0K9FAT0"/>
<dbReference type="Proteomes" id="UP000037326">
    <property type="component" value="Unassembled WGS sequence"/>
</dbReference>
<sequence>MTYFGFVISREDEADFPHFLNVTEARAYFQKRYGDSYNLGSRERQFDGYWGGYIYFDDVDGQPVQIGEDGSVHVVY</sequence>
<gene>
    <name evidence="1" type="ORF">ACZ11_05820</name>
</gene>
<dbReference type="PATRIC" id="fig|582475.4.peg.611"/>
<proteinExistence type="predicted"/>
<reference evidence="2" key="1">
    <citation type="submission" date="2015-07" db="EMBL/GenBank/DDBJ databases">
        <authorList>
            <consortium name="Consortium for Microbial Forensics and Genomics (microFORGE)"/>
            <person name="Knight B.M."/>
            <person name="Roberts D.P."/>
            <person name="Lin D."/>
            <person name="Hari K."/>
            <person name="Fletcher J."/>
            <person name="Melcher U."/>
            <person name="Blagden T."/>
            <person name="Winegar R.A."/>
        </authorList>
    </citation>
    <scope>NUCLEOTIDE SEQUENCE [LARGE SCALE GENOMIC DNA]</scope>
    <source>
        <strain evidence="2">DSM 23493</strain>
    </source>
</reference>
<organism evidence="1 2">
    <name type="scientific">Lysinibacillus xylanilyticus</name>
    <dbReference type="NCBI Taxonomy" id="582475"/>
    <lineage>
        <taxon>Bacteria</taxon>
        <taxon>Bacillati</taxon>
        <taxon>Bacillota</taxon>
        <taxon>Bacilli</taxon>
        <taxon>Bacillales</taxon>
        <taxon>Bacillaceae</taxon>
        <taxon>Lysinibacillus</taxon>
    </lineage>
</organism>
<dbReference type="RefSeq" id="WP_049664441.1">
    <property type="nucleotide sequence ID" value="NZ_LFXJ01000005.1"/>
</dbReference>
<evidence type="ECO:0000313" key="2">
    <source>
        <dbReference type="Proteomes" id="UP000037326"/>
    </source>
</evidence>
<name>A0A0K9FAT0_9BACI</name>
<protein>
    <submittedName>
        <fullName evidence="1">Uncharacterized protein</fullName>
    </submittedName>
</protein>
<comment type="caution">
    <text evidence="1">The sequence shown here is derived from an EMBL/GenBank/DDBJ whole genome shotgun (WGS) entry which is preliminary data.</text>
</comment>
<evidence type="ECO:0000313" key="1">
    <source>
        <dbReference type="EMBL" id="KMY31719.1"/>
    </source>
</evidence>